<name>A0A494VZZ8_9SPHN</name>
<dbReference type="PANTHER" id="PTHR47572">
    <property type="entry name" value="LIPOPROTEIN-RELATED"/>
    <property type="match status" value="1"/>
</dbReference>
<reference evidence="3 4" key="1">
    <citation type="submission" date="2018-05" db="EMBL/GenBank/DDBJ databases">
        <title>Complete Genome Sequence of the Nonylphenol-Degrading Bacterium Sphingobium amiense DSM 16289T.</title>
        <authorList>
            <person name="Ootsuka M."/>
            <person name="Nishizawa T."/>
            <person name="Ohta H."/>
        </authorList>
    </citation>
    <scope>NUCLEOTIDE SEQUENCE [LARGE SCALE GENOMIC DNA]</scope>
    <source>
        <strain evidence="3 4">DSM 16289</strain>
    </source>
</reference>
<gene>
    <name evidence="3" type="ORF">SAMIE_1002070</name>
</gene>
<dbReference type="Pfam" id="PF08450">
    <property type="entry name" value="SGL"/>
    <property type="match status" value="1"/>
</dbReference>
<protein>
    <submittedName>
        <fullName evidence="3">SMP-30/gluconolactonase/LRE family protein</fullName>
    </submittedName>
</protein>
<dbReference type="GO" id="GO:0016787">
    <property type="term" value="F:hydrolase activity"/>
    <property type="evidence" value="ECO:0007669"/>
    <property type="project" value="UniProtKB-KW"/>
</dbReference>
<evidence type="ECO:0000313" key="4">
    <source>
        <dbReference type="Proteomes" id="UP000279959"/>
    </source>
</evidence>
<keyword evidence="4" id="KW-1185">Reference proteome</keyword>
<keyword evidence="1" id="KW-0378">Hydrolase</keyword>
<evidence type="ECO:0000259" key="2">
    <source>
        <dbReference type="Pfam" id="PF08450"/>
    </source>
</evidence>
<dbReference type="InterPro" id="IPR013658">
    <property type="entry name" value="SGL"/>
</dbReference>
<dbReference type="RefSeq" id="WP_066701494.1">
    <property type="nucleotide sequence ID" value="NZ_AP018664.1"/>
</dbReference>
<dbReference type="InterPro" id="IPR051262">
    <property type="entry name" value="SMP-30/CGR1_Lactonase"/>
</dbReference>
<dbReference type="PROSITE" id="PS51318">
    <property type="entry name" value="TAT"/>
    <property type="match status" value="1"/>
</dbReference>
<dbReference type="SUPFAM" id="SSF63829">
    <property type="entry name" value="Calcium-dependent phosphotriesterase"/>
    <property type="match status" value="1"/>
</dbReference>
<accession>A0A494VZZ8</accession>
<organism evidence="3 4">
    <name type="scientific">Sphingobium amiense</name>
    <dbReference type="NCBI Taxonomy" id="135719"/>
    <lineage>
        <taxon>Bacteria</taxon>
        <taxon>Pseudomonadati</taxon>
        <taxon>Pseudomonadota</taxon>
        <taxon>Alphaproteobacteria</taxon>
        <taxon>Sphingomonadales</taxon>
        <taxon>Sphingomonadaceae</taxon>
        <taxon>Sphingobium</taxon>
    </lineage>
</organism>
<dbReference type="Proteomes" id="UP000279959">
    <property type="component" value="Chromosome"/>
</dbReference>
<feature type="domain" description="SMP-30/Gluconolactonase/LRE-like region" evidence="2">
    <location>
        <begin position="67"/>
        <end position="333"/>
    </location>
</feature>
<dbReference type="InterPro" id="IPR011042">
    <property type="entry name" value="6-blade_b-propeller_TolB-like"/>
</dbReference>
<dbReference type="EMBL" id="AP018664">
    <property type="protein sequence ID" value="BBD96706.1"/>
    <property type="molecule type" value="Genomic_DNA"/>
</dbReference>
<sequence>MSAPVQADRRAILAGMGALALTGVAARGGAQDKPPAPQPGVTRIDPRLDAIVASDARIEVLGRGYKWAEGGVWVPRGDYLLFADPPNNIVYRWDAKGGVAPFLNPSGLQTPVPEGIKEPGANGMRLDRAGRLVFADSGTRAIVRVDLTTRKRTVLADRYQGKRFNSPNDLAIAKDGTIYFSDPPYGLKDADASPLAEIGFNGLYRLTPDGKVTLVDRSRFRPNGVALSPDGRTLYLALSDPKLPQLLAYDIDARGMPGNPRVLHDMARWQAQGLPGLPDGVKTAPDGTIFATGPGGVHVLGADGTMLGLIATGKAVANCCIGQSGRTLFMASHDMLCRVALRAG</sequence>
<evidence type="ECO:0000313" key="3">
    <source>
        <dbReference type="EMBL" id="BBD96706.1"/>
    </source>
</evidence>
<dbReference type="Gene3D" id="2.120.10.30">
    <property type="entry name" value="TolB, C-terminal domain"/>
    <property type="match status" value="1"/>
</dbReference>
<proteinExistence type="predicted"/>
<dbReference type="InterPro" id="IPR006311">
    <property type="entry name" value="TAT_signal"/>
</dbReference>
<evidence type="ECO:0000256" key="1">
    <source>
        <dbReference type="ARBA" id="ARBA00022801"/>
    </source>
</evidence>
<dbReference type="KEGG" id="sami:SAMIE_1002070"/>
<dbReference type="AlphaFoldDB" id="A0A494VZZ8"/>
<dbReference type="PANTHER" id="PTHR47572:SF4">
    <property type="entry name" value="LACTONASE DRP35"/>
    <property type="match status" value="1"/>
</dbReference>